<dbReference type="EMBL" id="JBHLUU010000118">
    <property type="protein sequence ID" value="MFC0477239.1"/>
    <property type="molecule type" value="Genomic_DNA"/>
</dbReference>
<dbReference type="Proteomes" id="UP001589738">
    <property type="component" value="Unassembled WGS sequence"/>
</dbReference>
<keyword evidence="2" id="KW-1185">Reference proteome</keyword>
<dbReference type="RefSeq" id="WP_377058801.1">
    <property type="nucleotide sequence ID" value="NZ_JBHLUU010000118.1"/>
</dbReference>
<reference evidence="1 2" key="1">
    <citation type="submission" date="2024-09" db="EMBL/GenBank/DDBJ databases">
        <authorList>
            <person name="Sun Q."/>
            <person name="Mori K."/>
        </authorList>
    </citation>
    <scope>NUCLEOTIDE SEQUENCE [LARGE SCALE GENOMIC DNA]</scope>
    <source>
        <strain evidence="1 2">CGMCC 1.9126</strain>
    </source>
</reference>
<evidence type="ECO:0000313" key="1">
    <source>
        <dbReference type="EMBL" id="MFC0477239.1"/>
    </source>
</evidence>
<proteinExistence type="predicted"/>
<accession>A0ABV6KVE0</accession>
<evidence type="ECO:0000313" key="2">
    <source>
        <dbReference type="Proteomes" id="UP001589738"/>
    </source>
</evidence>
<name>A0ABV6KVE0_9BACI</name>
<comment type="caution">
    <text evidence="1">The sequence shown here is derived from an EMBL/GenBank/DDBJ whole genome shotgun (WGS) entry which is preliminary data.</text>
</comment>
<gene>
    <name evidence="1" type="ORF">ACFFHF_18725</name>
</gene>
<organism evidence="1 2">
    <name type="scientific">Robertmurraya beringensis</name>
    <dbReference type="NCBI Taxonomy" id="641660"/>
    <lineage>
        <taxon>Bacteria</taxon>
        <taxon>Bacillati</taxon>
        <taxon>Bacillota</taxon>
        <taxon>Bacilli</taxon>
        <taxon>Bacillales</taxon>
        <taxon>Bacillaceae</taxon>
        <taxon>Robertmurraya</taxon>
    </lineage>
</organism>
<sequence>MVPRKPGSDKLPDFEQLDDRVIAKHTEAPMLVIKTNLDPEDSTVDNPYYKNKDLTDTKEFTDYFEEKK</sequence>
<protein>
    <submittedName>
        <fullName evidence="1">Uncharacterized protein</fullName>
    </submittedName>
</protein>